<accession>A0AAX3ZVJ2</accession>
<evidence type="ECO:0000313" key="2">
    <source>
        <dbReference type="Proteomes" id="UP001304187"/>
    </source>
</evidence>
<name>A0AAX3ZVJ2_9CAUD</name>
<reference evidence="1 2" key="1">
    <citation type="submission" date="2023-08" db="EMBL/GenBank/DDBJ databases">
        <authorList>
            <person name="Du S."/>
            <person name="Wu Z."/>
            <person name="Wu Y."/>
            <person name="Yang M."/>
            <person name="Shao J."/>
            <person name="Liu H."/>
            <person name="Zhao Y."/>
            <person name="Zhang Z."/>
        </authorList>
    </citation>
    <scope>NUCLEOTIDE SEQUENCE [LARGE SCALE GENOMIC DNA]</scope>
</reference>
<gene>
    <name evidence="1" type="ORF">CRP171_gp20</name>
</gene>
<dbReference type="EMBL" id="OR420737">
    <property type="protein sequence ID" value="WMM95059.1"/>
    <property type="molecule type" value="Genomic_DNA"/>
</dbReference>
<dbReference type="Proteomes" id="UP001304187">
    <property type="component" value="Segment"/>
</dbReference>
<sequence>MFTIEHIHDSTIITTLDDDGAHEDIQVLLDEETVCLRQFDDEQNTHDLVIMSLKQFDEILMALGLPEGCYVQGRKK</sequence>
<evidence type="ECO:0000313" key="1">
    <source>
        <dbReference type="EMBL" id="WMM95059.1"/>
    </source>
</evidence>
<keyword evidence="2" id="KW-1185">Reference proteome</keyword>
<proteinExistence type="predicted"/>
<organism evidence="1 2">
    <name type="scientific">Roseobacter phage CRP-171</name>
    <dbReference type="NCBI Taxonomy" id="3072846"/>
    <lineage>
        <taxon>Viruses</taxon>
        <taxon>Duplodnaviria</taxon>
        <taxon>Heunggongvirae</taxon>
        <taxon>Uroviricota</taxon>
        <taxon>Caudoviricetes</taxon>
        <taxon>Autographivirales</taxon>
        <taxon>Autographivirales incertae sedis</taxon>
        <taxon>Oceanidvirus</taxon>
        <taxon>Oceanidvirus CRP171</taxon>
    </lineage>
</organism>
<protein>
    <submittedName>
        <fullName evidence="1">Uncharacterized protein</fullName>
    </submittedName>
</protein>